<gene>
    <name evidence="9" type="ORF">DFO77_1189</name>
</gene>
<dbReference type="GO" id="GO:0015288">
    <property type="term" value="F:porin activity"/>
    <property type="evidence" value="ECO:0007669"/>
    <property type="project" value="TreeGrafter"/>
</dbReference>
<protein>
    <submittedName>
        <fullName evidence="9">Outer membrane protein</fullName>
    </submittedName>
</protein>
<evidence type="ECO:0000256" key="5">
    <source>
        <dbReference type="ARBA" id="ARBA00022692"/>
    </source>
</evidence>
<dbReference type="GO" id="GO:1990281">
    <property type="term" value="C:efflux pump complex"/>
    <property type="evidence" value="ECO:0007669"/>
    <property type="project" value="TreeGrafter"/>
</dbReference>
<evidence type="ECO:0000256" key="2">
    <source>
        <dbReference type="ARBA" id="ARBA00007613"/>
    </source>
</evidence>
<comment type="subcellular location">
    <subcellularLocation>
        <location evidence="1">Cell outer membrane</location>
    </subcellularLocation>
</comment>
<dbReference type="Pfam" id="PF02321">
    <property type="entry name" value="OEP"/>
    <property type="match status" value="2"/>
</dbReference>
<dbReference type="InterPro" id="IPR051906">
    <property type="entry name" value="TolC-like"/>
</dbReference>
<dbReference type="Gene3D" id="1.20.1600.10">
    <property type="entry name" value="Outer membrane efflux proteins (OEP)"/>
    <property type="match status" value="1"/>
</dbReference>
<dbReference type="GO" id="GO:0009279">
    <property type="term" value="C:cell outer membrane"/>
    <property type="evidence" value="ECO:0007669"/>
    <property type="project" value="UniProtKB-SubCell"/>
</dbReference>
<evidence type="ECO:0000313" key="9">
    <source>
        <dbReference type="EMBL" id="RCW31293.1"/>
    </source>
</evidence>
<feature type="coiled-coil region" evidence="8">
    <location>
        <begin position="329"/>
        <end position="363"/>
    </location>
</feature>
<dbReference type="SUPFAM" id="SSF56954">
    <property type="entry name" value="Outer membrane efflux proteins (OEP)"/>
    <property type="match status" value="1"/>
</dbReference>
<keyword evidence="3" id="KW-0813">Transport</keyword>
<keyword evidence="6" id="KW-0472">Membrane</keyword>
<dbReference type="PANTHER" id="PTHR30026">
    <property type="entry name" value="OUTER MEMBRANE PROTEIN TOLC"/>
    <property type="match status" value="1"/>
</dbReference>
<keyword evidence="8" id="KW-0175">Coiled coil</keyword>
<dbReference type="PANTHER" id="PTHR30026:SF20">
    <property type="entry name" value="OUTER MEMBRANE PROTEIN TOLC"/>
    <property type="match status" value="1"/>
</dbReference>
<keyword evidence="4" id="KW-1134">Transmembrane beta strand</keyword>
<evidence type="ECO:0000256" key="6">
    <source>
        <dbReference type="ARBA" id="ARBA00023136"/>
    </source>
</evidence>
<comment type="caution">
    <text evidence="9">The sequence shown here is derived from an EMBL/GenBank/DDBJ whole genome shotgun (WGS) entry which is preliminary data.</text>
</comment>
<dbReference type="EMBL" id="QPIZ01000018">
    <property type="protein sequence ID" value="RCW31293.1"/>
    <property type="molecule type" value="Genomic_DNA"/>
</dbReference>
<organism evidence="9 10">
    <name type="scientific">Marinilabilia salmonicolor</name>
    <dbReference type="NCBI Taxonomy" id="989"/>
    <lineage>
        <taxon>Bacteria</taxon>
        <taxon>Pseudomonadati</taxon>
        <taxon>Bacteroidota</taxon>
        <taxon>Bacteroidia</taxon>
        <taxon>Marinilabiliales</taxon>
        <taxon>Marinilabiliaceae</taxon>
        <taxon>Marinilabilia</taxon>
    </lineage>
</organism>
<dbReference type="AlphaFoldDB" id="A0A2T0XS71"/>
<name>A0A2T0XS71_9BACT</name>
<comment type="similarity">
    <text evidence="2">Belongs to the outer membrane factor (OMF) (TC 1.B.17) family.</text>
</comment>
<sequence>MNKGIKAGIFSLILVWGLCLETFGQINDSVAGRLWTLENCIEYALENNIPVQKTRLQEKSGEASFMEAKSSRLPSVNASASFSGNNSRAYDNTGGEFSTGAQMGINTELPLYQGGRISNNIQSSRIELDQARLNTKEAENDIVLSVTQAWMNILFARENFLCFKEAESTSAAALERTGALMEAGAVSRQDLAEMQAQYASDKYSLVTARNELNVRITELKTLLDLSFDTDFSPAWPAQIPEPGKELPAFGQITEEVLAYRPEIENSALSEEVASIDLENARAGALPRLSLSASASSSYSDIYATSFGTQLNDRFSQNIGLSISIPVFSRNENKANVARSRINLQQLELESRNVRNQLLQTVEQLYVDAMAQQSRYSAAVEQERTARISHELRQEQFDLGMLNAIDLRQSKDEYLNARAELIQARYSALLYQKMLDFYRGKPITLAQKESGQ</sequence>
<evidence type="ECO:0000256" key="4">
    <source>
        <dbReference type="ARBA" id="ARBA00022452"/>
    </source>
</evidence>
<dbReference type="RefSeq" id="WP_106151734.1">
    <property type="nucleotide sequence ID" value="NZ_PVTS01000002.1"/>
</dbReference>
<keyword evidence="7" id="KW-0998">Cell outer membrane</keyword>
<proteinExistence type="inferred from homology"/>
<keyword evidence="10" id="KW-1185">Reference proteome</keyword>
<dbReference type="InterPro" id="IPR003423">
    <property type="entry name" value="OMP_efflux"/>
</dbReference>
<evidence type="ECO:0000256" key="8">
    <source>
        <dbReference type="SAM" id="Coils"/>
    </source>
</evidence>
<keyword evidence="5" id="KW-0812">Transmembrane</keyword>
<evidence type="ECO:0000313" key="10">
    <source>
        <dbReference type="Proteomes" id="UP000252733"/>
    </source>
</evidence>
<dbReference type="Proteomes" id="UP000252733">
    <property type="component" value="Unassembled WGS sequence"/>
</dbReference>
<dbReference type="GO" id="GO:0015562">
    <property type="term" value="F:efflux transmembrane transporter activity"/>
    <property type="evidence" value="ECO:0007669"/>
    <property type="project" value="InterPro"/>
</dbReference>
<evidence type="ECO:0000256" key="7">
    <source>
        <dbReference type="ARBA" id="ARBA00023237"/>
    </source>
</evidence>
<evidence type="ECO:0000256" key="1">
    <source>
        <dbReference type="ARBA" id="ARBA00004442"/>
    </source>
</evidence>
<accession>A0A2T0XS71</accession>
<dbReference type="OrthoDB" id="9811587at2"/>
<reference evidence="9 10" key="1">
    <citation type="submission" date="2018-07" db="EMBL/GenBank/DDBJ databases">
        <title>Freshwater and sediment microbial communities from various areas in North America, analyzing microbe dynamics in response to fracking.</title>
        <authorList>
            <person name="Lamendella R."/>
        </authorList>
    </citation>
    <scope>NUCLEOTIDE SEQUENCE [LARGE SCALE GENOMIC DNA]</scope>
    <source>
        <strain evidence="9 10">160A</strain>
    </source>
</reference>
<evidence type="ECO:0000256" key="3">
    <source>
        <dbReference type="ARBA" id="ARBA00022448"/>
    </source>
</evidence>